<dbReference type="FunFam" id="2.60.40.10:FF:000312">
    <property type="entry name" value="Alpha-2-macroglobulin like 1"/>
    <property type="match status" value="1"/>
</dbReference>
<dbReference type="InterPro" id="IPR047565">
    <property type="entry name" value="Alpha-macroglob_thiol-ester_cl"/>
</dbReference>
<dbReference type="PROSITE" id="PS00477">
    <property type="entry name" value="ALPHA_2_MACROGLOBULIN"/>
    <property type="match status" value="1"/>
</dbReference>
<organism evidence="9 10">
    <name type="scientific">Cyprinus carpio carpio</name>
    <dbReference type="NCBI Taxonomy" id="630221"/>
    <lineage>
        <taxon>Eukaryota</taxon>
        <taxon>Metazoa</taxon>
        <taxon>Chordata</taxon>
        <taxon>Craniata</taxon>
        <taxon>Vertebrata</taxon>
        <taxon>Euteleostomi</taxon>
        <taxon>Actinopterygii</taxon>
        <taxon>Neopterygii</taxon>
        <taxon>Teleostei</taxon>
        <taxon>Ostariophysi</taxon>
        <taxon>Cypriniformes</taxon>
        <taxon>Cyprinidae</taxon>
        <taxon>Cyprininae</taxon>
        <taxon>Cyprinus</taxon>
    </lineage>
</organism>
<evidence type="ECO:0000256" key="5">
    <source>
        <dbReference type="ARBA" id="ARBA00023157"/>
    </source>
</evidence>
<keyword evidence="3" id="KW-0732">Signal</keyword>
<evidence type="ECO:0000259" key="8">
    <source>
        <dbReference type="SMART" id="SM01360"/>
    </source>
</evidence>
<dbReference type="Pfam" id="PF00207">
    <property type="entry name" value="A2M"/>
    <property type="match status" value="1"/>
</dbReference>
<comment type="similarity">
    <text evidence="1">Belongs to the protease inhibitor I39 (alpha-2-macroglobulin) family.</text>
</comment>
<dbReference type="InterPro" id="IPR011625">
    <property type="entry name" value="A2M_N_BRD"/>
</dbReference>
<dbReference type="GO" id="GO:0005615">
    <property type="term" value="C:extracellular space"/>
    <property type="evidence" value="ECO:0007669"/>
    <property type="project" value="InterPro"/>
</dbReference>
<feature type="domain" description="Alpha-2-macroglobulin bait region" evidence="7">
    <location>
        <begin position="1"/>
        <end position="92"/>
    </location>
</feature>
<dbReference type="FunFam" id="1.50.10.20:FF:000001">
    <property type="entry name" value="CD109 isoform 1"/>
    <property type="match status" value="1"/>
</dbReference>
<proteinExistence type="inferred from homology"/>
<protein>
    <recommendedName>
        <fullName evidence="11">Alpha-2-macroglobulin-like</fullName>
    </recommendedName>
</protein>
<dbReference type="CDD" id="cd02897">
    <property type="entry name" value="A2M_2"/>
    <property type="match status" value="1"/>
</dbReference>
<dbReference type="Gene3D" id="2.60.40.1930">
    <property type="match status" value="1"/>
</dbReference>
<name>A0A9J8A915_CYPCA</name>
<dbReference type="Pfam" id="PF07703">
    <property type="entry name" value="A2M_BRD"/>
    <property type="match status" value="1"/>
</dbReference>
<evidence type="ECO:0008006" key="11">
    <source>
        <dbReference type="Google" id="ProtNLM"/>
    </source>
</evidence>
<evidence type="ECO:0000256" key="2">
    <source>
        <dbReference type="ARBA" id="ARBA00022690"/>
    </source>
</evidence>
<dbReference type="InterPro" id="IPR008930">
    <property type="entry name" value="Terpenoid_cyclase/PrenylTrfase"/>
</dbReference>
<sequence length="871" mass="96595">MAMKMSMKVMFKVPVRARMAPKMEFLVYCVPPSEIVLAASRTFQIEKCFENKVSLRFSPTTAVPGEENILQISAQPGSLCGLSAVDQSVRILEPRKHLDAEKIFKLFPIRLFPIDIEDEEDCFNVRSIRNPRYLPPSPPYRSHRQFSPYYYPSKRTADAVYNTFRNMGLKVATNLIIRMPSCIKVKDVVYHRTEMCNSYGFMDFGCPQAYPDAKPGVVGMPGPVGPMGPMGPPGPMGPMGPGGSARGTGIENTPLIPEETIRTFFPETWIWELVEMGDSGSAQVPVTVPDTITSWETEAFCLSSKGLGLAPPAKLTVFQPFFLELSLPYSIIRGEIFELKATVFNYLSKCIMVKVTPAPSSDYTLKASSDDQYSSCLCANERKTFKWILTPSVLGVLNITVSAEAEASQTVCDNEIVSVPERGRIDTVTQSLRVNAEGIEKTNSHSWLLCPKWQNLLEEVDLEFPKNMIEGSGKAAVSVIGDILGRALRNLDGLLQMPYGCGEQNIAVLSPNIYILQYLENTEQLTSAIRERATGFLKSGYQKQLNYENMDGSYTTFRKGEGNTWLTAFVLRTFGKAQRYIFIDPQKIQNSKQWLIRHQRPDGLYESRGKLFNNRMKGGVSDNVTITAYITASLLELNTSVTDSAVSKGLSYLKRIVGDNRNTYTTALIAYTFSLAKDKVTRDYLLKKLMDIGISEGSRLHWTQSGSDDSDSLAVEISSYVLLAVLTADSLTSADLGFANRIVSWLVKQQNAYGGFSSTQDTVVALQALSLYATKVFSSDGSSTVTVQSAADTHHFDVNQHNKLLYQEKQLQNVPAKYSIEVKGSTCVSVQMSLFYNIPTPKDSKALQIFARTGGLCQSRTGQILDVVLDI</sequence>
<dbReference type="Gene3D" id="2.60.40.10">
    <property type="entry name" value="Immunoglobulins"/>
    <property type="match status" value="1"/>
</dbReference>
<evidence type="ECO:0000313" key="10">
    <source>
        <dbReference type="Proteomes" id="UP001108240"/>
    </source>
</evidence>
<dbReference type="OMA" id="THIVRWI"/>
<dbReference type="GeneTree" id="ENSGT00940000162996"/>
<keyword evidence="10" id="KW-1185">Reference proteome</keyword>
<dbReference type="InterPro" id="IPR001599">
    <property type="entry name" value="Macroglobln_a2"/>
</dbReference>
<dbReference type="PANTHER" id="PTHR11412:SF150">
    <property type="entry name" value="ALPHA-2-MACROGLOBULIN-RELATED"/>
    <property type="match status" value="1"/>
</dbReference>
<dbReference type="InterPro" id="IPR011626">
    <property type="entry name" value="Alpha-macroglobulin_TED"/>
</dbReference>
<dbReference type="Proteomes" id="UP001108240">
    <property type="component" value="Unplaced"/>
</dbReference>
<keyword evidence="6" id="KW-0325">Glycoprotein</keyword>
<dbReference type="Ensembl" id="ENSCCRT00000149452.1">
    <property type="protein sequence ID" value="ENSCCRP00000139136.1"/>
    <property type="gene ID" value="ENSCCRG00000064489.1"/>
</dbReference>
<evidence type="ECO:0000256" key="1">
    <source>
        <dbReference type="ARBA" id="ARBA00010952"/>
    </source>
</evidence>
<evidence type="ECO:0000256" key="6">
    <source>
        <dbReference type="ARBA" id="ARBA00023180"/>
    </source>
</evidence>
<dbReference type="GO" id="GO:0007399">
    <property type="term" value="P:nervous system development"/>
    <property type="evidence" value="ECO:0007669"/>
    <property type="project" value="UniProtKB-ARBA"/>
</dbReference>
<dbReference type="AlphaFoldDB" id="A0A9J8A915"/>
<reference evidence="9" key="2">
    <citation type="submission" date="2025-09" db="UniProtKB">
        <authorList>
            <consortium name="Ensembl"/>
        </authorList>
    </citation>
    <scope>IDENTIFICATION</scope>
</reference>
<dbReference type="PANTHER" id="PTHR11412">
    <property type="entry name" value="MACROGLOBULIN / COMPLEMENT"/>
    <property type="match status" value="1"/>
</dbReference>
<dbReference type="SUPFAM" id="SSF81296">
    <property type="entry name" value="E set domains"/>
    <property type="match status" value="1"/>
</dbReference>
<evidence type="ECO:0000259" key="7">
    <source>
        <dbReference type="SMART" id="SM01359"/>
    </source>
</evidence>
<accession>A0A9J8A915</accession>
<dbReference type="InterPro" id="IPR013783">
    <property type="entry name" value="Ig-like_fold"/>
</dbReference>
<dbReference type="Gene3D" id="2.60.120.1540">
    <property type="match status" value="1"/>
</dbReference>
<dbReference type="SUPFAM" id="SSF48239">
    <property type="entry name" value="Terpenoid cyclases/Protein prenyltransferases"/>
    <property type="match status" value="1"/>
</dbReference>
<keyword evidence="5" id="KW-1015">Disulfide bond</keyword>
<evidence type="ECO:0000256" key="4">
    <source>
        <dbReference type="ARBA" id="ARBA00022900"/>
    </source>
</evidence>
<dbReference type="SMART" id="SM01360">
    <property type="entry name" value="A2M"/>
    <property type="match status" value="1"/>
</dbReference>
<dbReference type="Gene3D" id="6.20.50.160">
    <property type="match status" value="1"/>
</dbReference>
<dbReference type="Gene3D" id="2.20.130.20">
    <property type="match status" value="1"/>
</dbReference>
<keyword evidence="4" id="KW-0722">Serine protease inhibitor</keyword>
<dbReference type="InterPro" id="IPR041813">
    <property type="entry name" value="A2M_TED"/>
</dbReference>
<dbReference type="InterPro" id="IPR019742">
    <property type="entry name" value="MacrogloblnA2_CS"/>
</dbReference>
<dbReference type="SMART" id="SM01359">
    <property type="entry name" value="A2M_N_2"/>
    <property type="match status" value="1"/>
</dbReference>
<dbReference type="GO" id="GO:0004867">
    <property type="term" value="F:serine-type endopeptidase inhibitor activity"/>
    <property type="evidence" value="ECO:0007669"/>
    <property type="project" value="UniProtKB-KW"/>
</dbReference>
<evidence type="ECO:0000313" key="9">
    <source>
        <dbReference type="Ensembl" id="ENSCCRP00000139136.1"/>
    </source>
</evidence>
<reference evidence="9" key="1">
    <citation type="submission" date="2025-08" db="UniProtKB">
        <authorList>
            <consortium name="Ensembl"/>
        </authorList>
    </citation>
    <scope>IDENTIFICATION</scope>
</reference>
<dbReference type="SMART" id="SM01419">
    <property type="entry name" value="Thiol-ester_cl"/>
    <property type="match status" value="1"/>
</dbReference>
<dbReference type="Gene3D" id="1.50.10.20">
    <property type="match status" value="1"/>
</dbReference>
<dbReference type="InterPro" id="IPR014756">
    <property type="entry name" value="Ig_E-set"/>
</dbReference>
<keyword evidence="2" id="KW-0646">Protease inhibitor</keyword>
<dbReference type="Pfam" id="PF07678">
    <property type="entry name" value="TED_complement"/>
    <property type="match status" value="1"/>
</dbReference>
<feature type="domain" description="Alpha-2-macroglobulin" evidence="8">
    <location>
        <begin position="268"/>
        <end position="357"/>
    </location>
</feature>
<evidence type="ECO:0000256" key="3">
    <source>
        <dbReference type="ARBA" id="ARBA00022729"/>
    </source>
</evidence>
<dbReference type="InterPro" id="IPR050473">
    <property type="entry name" value="A2M/Complement_sys"/>
</dbReference>